<dbReference type="Gene3D" id="3.20.20.370">
    <property type="entry name" value="Glycoside hydrolase/deacetylase"/>
    <property type="match status" value="1"/>
</dbReference>
<protein>
    <submittedName>
        <fullName evidence="4">Polysaccharide deacetylase family protein</fullName>
    </submittedName>
</protein>
<dbReference type="SUPFAM" id="SSF88713">
    <property type="entry name" value="Glycoside hydrolase/deacetylase"/>
    <property type="match status" value="1"/>
</dbReference>
<dbReference type="PANTHER" id="PTHR10587">
    <property type="entry name" value="GLYCOSYL TRANSFERASE-RELATED"/>
    <property type="match status" value="1"/>
</dbReference>
<feature type="domain" description="NodB homology" evidence="3">
    <location>
        <begin position="38"/>
        <end position="196"/>
    </location>
</feature>
<name>A0ABT1S0M2_9FIRM</name>
<evidence type="ECO:0000259" key="3">
    <source>
        <dbReference type="Pfam" id="PF01522"/>
    </source>
</evidence>
<dbReference type="InterPro" id="IPR050248">
    <property type="entry name" value="Polysacc_deacetylase_ArnD"/>
</dbReference>
<evidence type="ECO:0000313" key="5">
    <source>
        <dbReference type="Proteomes" id="UP001524473"/>
    </source>
</evidence>
<proteinExistence type="predicted"/>
<dbReference type="PANTHER" id="PTHR10587:SF133">
    <property type="entry name" value="CHITIN DEACETYLASE 1-RELATED"/>
    <property type="match status" value="1"/>
</dbReference>
<dbReference type="Pfam" id="PF01522">
    <property type="entry name" value="Polysacc_deac_1"/>
    <property type="match status" value="1"/>
</dbReference>
<keyword evidence="2" id="KW-0378">Hydrolase</keyword>
<dbReference type="GeneID" id="90531894"/>
<dbReference type="InterPro" id="IPR011330">
    <property type="entry name" value="Glyco_hydro/deAcase_b/a-brl"/>
</dbReference>
<dbReference type="InterPro" id="IPR002509">
    <property type="entry name" value="NODB_dom"/>
</dbReference>
<evidence type="ECO:0000313" key="4">
    <source>
        <dbReference type="EMBL" id="MCQ4840487.1"/>
    </source>
</evidence>
<keyword evidence="1" id="KW-0479">Metal-binding</keyword>
<comment type="caution">
    <text evidence="4">The sequence shown here is derived from an EMBL/GenBank/DDBJ whole genome shotgun (WGS) entry which is preliminary data.</text>
</comment>
<keyword evidence="5" id="KW-1185">Reference proteome</keyword>
<dbReference type="RefSeq" id="WP_066862485.1">
    <property type="nucleotide sequence ID" value="NZ_CABKVV010000013.1"/>
</dbReference>
<evidence type="ECO:0000256" key="2">
    <source>
        <dbReference type="ARBA" id="ARBA00022801"/>
    </source>
</evidence>
<dbReference type="EMBL" id="JANFZH010000024">
    <property type="protein sequence ID" value="MCQ4840487.1"/>
    <property type="molecule type" value="Genomic_DNA"/>
</dbReference>
<organism evidence="4 5">
    <name type="scientific">Neglectibacter timonensis</name>
    <dbReference type="NCBI Taxonomy" id="1776382"/>
    <lineage>
        <taxon>Bacteria</taxon>
        <taxon>Bacillati</taxon>
        <taxon>Bacillota</taxon>
        <taxon>Clostridia</taxon>
        <taxon>Eubacteriales</taxon>
        <taxon>Oscillospiraceae</taxon>
        <taxon>Neglectibacter</taxon>
    </lineage>
</organism>
<accession>A0ABT1S0M2</accession>
<reference evidence="4 5" key="1">
    <citation type="submission" date="2022-06" db="EMBL/GenBank/DDBJ databases">
        <title>Isolation of gut microbiota from human fecal samples.</title>
        <authorList>
            <person name="Pamer E.G."/>
            <person name="Barat B."/>
            <person name="Waligurski E."/>
            <person name="Medina S."/>
            <person name="Paddock L."/>
            <person name="Mostad J."/>
        </authorList>
    </citation>
    <scope>NUCLEOTIDE SEQUENCE [LARGE SCALE GENOMIC DNA]</scope>
    <source>
        <strain evidence="4 5">DFI.9.73</strain>
    </source>
</reference>
<dbReference type="Proteomes" id="UP001524473">
    <property type="component" value="Unassembled WGS sequence"/>
</dbReference>
<sequence length="432" mass="48224">MESTLIKLGKKVKRFAKSVLLPAPKPVVSYVRRFERIKTPEKVCAMTFDDGPMDLPCAPDRFGGEALTDVLLDTLAEFGAKGVFDVVGDTSENYPDVCGPAGSPTWGGTAFDHYPEFGQDSKGGAQNCPRLIDRILNEGHQITNHGYRHIIFGKKPYVYGKRQFQGKLDDVTSDMEKLHGLLADRHGYQMEMTRPPHYVDQIDGVFTAYDACALLNYQYLAASFDGQGWLPAKTGDQQLAEVREMTEPVRRALAQDQAFFCGQIIFQKDGYNMALRTPVAFGLREQLELLTKAGYRIMTVSELIELSPFADTGSEDPDFDQFRELQRTHAVVYSDNTLRPDTPMTKGELAMLLAPRSAAVEGRIEKLRAGDKSFLHRYSGALNWCAEQKLFSPGTAPEAPLERADLLKAADFFRGDIEGSLTRRAVLRSFRL</sequence>
<gene>
    <name evidence="4" type="ORF">NE695_11245</name>
</gene>
<evidence type="ECO:0000256" key="1">
    <source>
        <dbReference type="ARBA" id="ARBA00022723"/>
    </source>
</evidence>